<dbReference type="PANTHER" id="PTHR43448">
    <property type="entry name" value="PROTOHEME IX FARNESYLTRANSFERASE, MITOCHONDRIAL"/>
    <property type="match status" value="1"/>
</dbReference>
<protein>
    <recommendedName>
        <fullName evidence="11">Protoheme IX farnesyltransferase</fullName>
        <ecNumber evidence="11">2.5.1.141</ecNumber>
    </recommendedName>
    <alternativeName>
        <fullName evidence="11">Heme B farnesyltransferase</fullName>
    </alternativeName>
    <alternativeName>
        <fullName evidence="11">Heme O synthase</fullName>
    </alternativeName>
</protein>
<feature type="transmembrane region" description="Helical" evidence="11">
    <location>
        <begin position="327"/>
        <end position="348"/>
    </location>
</feature>
<sequence>MGVYLLLLVGTTVAVTDAVETCSAWPLCGNGATVPTTTAGALVVGHRVAAVAVGFLVLTAGLAAWRADLPRRVEVALGVSLVCYPVQAGLGAVVATSGAAGSLPAIHLFVGMLIFGGLVAALAWTLEIETGDPDDGPVTDPDALSPPEAPSDPVERPSLPDAPVARVRTLLSAYFRLMKPRLMWLLCLVASAGMALAVGTNLAPRTVVLTLLGGVLSIGASGTFNHVLERDVDRRMSRTNDRPIATDVVSVRNALAFGGLLTLASLAAFAAVNYLVAVLGLAAIVFYSVIYTLILKPNTVQNTVIGGAAGALPALIGWAAATGEIGLGGLVLAGVIFLWTPAHFYNLALAYKDDYARGGFPMMPVVRGETETRKHILWWLGATFVGAGVLATWSSLGWLYVATAVVLGAVFLWAVVRLHVDRTESAAFRAFHASNAYLGALLLAVVVDALAF</sequence>
<evidence type="ECO:0000313" key="13">
    <source>
        <dbReference type="EMBL" id="SDZ84680.1"/>
    </source>
</evidence>
<dbReference type="PANTHER" id="PTHR43448:SF2">
    <property type="entry name" value="PROTOHEME IX FARNESYLTRANSFERASE, MITOCHONDRIAL"/>
    <property type="match status" value="1"/>
</dbReference>
<dbReference type="EC" id="2.5.1.141" evidence="11"/>
<dbReference type="GO" id="GO:0048034">
    <property type="term" value="P:heme O biosynthetic process"/>
    <property type="evidence" value="ECO:0007669"/>
    <property type="project" value="UniProtKB-UniRule"/>
</dbReference>
<dbReference type="Proteomes" id="UP000236755">
    <property type="component" value="Unassembled WGS sequence"/>
</dbReference>
<dbReference type="HAMAP" id="MF_00154">
    <property type="entry name" value="CyoE_CtaB"/>
    <property type="match status" value="1"/>
</dbReference>
<feature type="transmembrane region" description="Helical" evidence="11">
    <location>
        <begin position="399"/>
        <end position="418"/>
    </location>
</feature>
<dbReference type="GO" id="GO:0008495">
    <property type="term" value="F:protoheme IX farnesyltransferase activity"/>
    <property type="evidence" value="ECO:0007669"/>
    <property type="project" value="UniProtKB-UniRule"/>
</dbReference>
<dbReference type="Pfam" id="PF01040">
    <property type="entry name" value="UbiA"/>
    <property type="match status" value="1"/>
</dbReference>
<feature type="transmembrane region" description="Helical" evidence="11">
    <location>
        <begin position="376"/>
        <end position="393"/>
    </location>
</feature>
<dbReference type="NCBIfam" id="TIGR01473">
    <property type="entry name" value="cyoE_ctaB"/>
    <property type="match status" value="1"/>
</dbReference>
<evidence type="ECO:0000256" key="4">
    <source>
        <dbReference type="ARBA" id="ARBA00010223"/>
    </source>
</evidence>
<feature type="transmembrane region" description="Helical" evidence="11">
    <location>
        <begin position="208"/>
        <end position="228"/>
    </location>
</feature>
<dbReference type="InterPro" id="IPR044878">
    <property type="entry name" value="UbiA_sf"/>
</dbReference>
<comment type="similarity">
    <text evidence="11">Belongs to the UbiA prenyltransferase family. Protoheme IX farnesyltransferase subfamily.</text>
</comment>
<dbReference type="EMBL" id="FNQT01000001">
    <property type="protein sequence ID" value="SDZ84680.1"/>
    <property type="molecule type" value="Genomic_DNA"/>
</dbReference>
<feature type="transmembrane region" description="Helical" evidence="11">
    <location>
        <begin position="106"/>
        <end position="126"/>
    </location>
</feature>
<evidence type="ECO:0000256" key="3">
    <source>
        <dbReference type="ARBA" id="ARBA00004919"/>
    </source>
</evidence>
<dbReference type="InterPro" id="IPR006369">
    <property type="entry name" value="Protohaem_IX_farnesylTrfase"/>
</dbReference>
<dbReference type="Gene3D" id="1.10.357.140">
    <property type="entry name" value="UbiA prenyltransferase"/>
    <property type="match status" value="1"/>
</dbReference>
<comment type="pathway">
    <text evidence="3 11">Porphyrin-containing compound metabolism; heme O biosynthesis; heme O from protoheme: step 1/1.</text>
</comment>
<reference evidence="13 14" key="1">
    <citation type="submission" date="2016-10" db="EMBL/GenBank/DDBJ databases">
        <authorList>
            <person name="de Groot N.N."/>
        </authorList>
    </citation>
    <scope>NUCLEOTIDE SEQUENCE [LARGE SCALE GENOMIC DNA]</scope>
    <source>
        <strain evidence="13 14">CGMCC 1.8712</strain>
    </source>
</reference>
<comment type="catalytic activity">
    <reaction evidence="10 11">
        <text>heme b + (2E,6E)-farnesyl diphosphate + H2O = Fe(II)-heme o + diphosphate</text>
        <dbReference type="Rhea" id="RHEA:28070"/>
        <dbReference type="ChEBI" id="CHEBI:15377"/>
        <dbReference type="ChEBI" id="CHEBI:33019"/>
        <dbReference type="ChEBI" id="CHEBI:60344"/>
        <dbReference type="ChEBI" id="CHEBI:60530"/>
        <dbReference type="ChEBI" id="CHEBI:175763"/>
        <dbReference type="EC" id="2.5.1.141"/>
    </reaction>
</comment>
<feature type="transmembrane region" description="Helical" evidence="11">
    <location>
        <begin position="430"/>
        <end position="451"/>
    </location>
</feature>
<keyword evidence="6 11" id="KW-0812">Transmembrane</keyword>
<dbReference type="STRING" id="555874.SAMN04488065_0745"/>
<evidence type="ECO:0000256" key="11">
    <source>
        <dbReference type="HAMAP-Rule" id="MF_00154"/>
    </source>
</evidence>
<accession>A0A1H3WCJ3</accession>
<organism evidence="13 14">
    <name type="scientific">Haloplanus vescus</name>
    <dbReference type="NCBI Taxonomy" id="555874"/>
    <lineage>
        <taxon>Archaea</taxon>
        <taxon>Methanobacteriati</taxon>
        <taxon>Methanobacteriota</taxon>
        <taxon>Stenosarchaea group</taxon>
        <taxon>Halobacteria</taxon>
        <taxon>Halobacteriales</taxon>
        <taxon>Haloferacaceae</taxon>
        <taxon>Haloplanus</taxon>
    </lineage>
</organism>
<keyword evidence="14" id="KW-1185">Reference proteome</keyword>
<keyword evidence="7 11" id="KW-1133">Transmembrane helix</keyword>
<feature type="transmembrane region" description="Helical" evidence="11">
    <location>
        <begin position="274"/>
        <end position="295"/>
    </location>
</feature>
<feature type="transmembrane region" description="Helical" evidence="11">
    <location>
        <begin position="182"/>
        <end position="202"/>
    </location>
</feature>
<feature type="transmembrane region" description="Helical" evidence="11">
    <location>
        <begin position="77"/>
        <end position="100"/>
    </location>
</feature>
<keyword evidence="9 11" id="KW-0472">Membrane</keyword>
<evidence type="ECO:0000256" key="5">
    <source>
        <dbReference type="ARBA" id="ARBA00022679"/>
    </source>
</evidence>
<dbReference type="CDD" id="cd13957">
    <property type="entry name" value="PT_UbiA_Cox10"/>
    <property type="match status" value="1"/>
</dbReference>
<name>A0A1H3WCJ3_9EURY</name>
<dbReference type="GO" id="GO:0005886">
    <property type="term" value="C:plasma membrane"/>
    <property type="evidence" value="ECO:0007669"/>
    <property type="project" value="UniProtKB-SubCell"/>
</dbReference>
<evidence type="ECO:0000256" key="6">
    <source>
        <dbReference type="ARBA" id="ARBA00022692"/>
    </source>
</evidence>
<gene>
    <name evidence="11" type="primary">ctaB</name>
    <name evidence="13" type="ORF">SAMN04488065_0745</name>
</gene>
<dbReference type="AlphaFoldDB" id="A0A1H3WCJ3"/>
<comment type="similarity">
    <text evidence="4">In the C-terminal section; belongs to the UbiA prenyltransferase family. Protoheme IX farnesyltransferase subfamily.</text>
</comment>
<keyword evidence="11" id="KW-1003">Cell membrane</keyword>
<keyword evidence="5 11" id="KW-0808">Transferase</keyword>
<evidence type="ECO:0000256" key="7">
    <source>
        <dbReference type="ARBA" id="ARBA00022989"/>
    </source>
</evidence>
<dbReference type="RefSeq" id="WP_092633609.1">
    <property type="nucleotide sequence ID" value="NZ_FNQT01000001.1"/>
</dbReference>
<dbReference type="NCBIfam" id="NF003349">
    <property type="entry name" value="PRK04375.1-2"/>
    <property type="match status" value="1"/>
</dbReference>
<evidence type="ECO:0000256" key="1">
    <source>
        <dbReference type="ARBA" id="ARBA00004019"/>
    </source>
</evidence>
<dbReference type="UniPathway" id="UPA00834">
    <property type="reaction ID" value="UER00712"/>
</dbReference>
<evidence type="ECO:0000256" key="2">
    <source>
        <dbReference type="ARBA" id="ARBA00004651"/>
    </source>
</evidence>
<feature type="transmembrane region" description="Helical" evidence="11">
    <location>
        <begin position="249"/>
        <end position="268"/>
    </location>
</feature>
<evidence type="ECO:0000256" key="10">
    <source>
        <dbReference type="ARBA" id="ARBA00047690"/>
    </source>
</evidence>
<evidence type="ECO:0000256" key="12">
    <source>
        <dbReference type="SAM" id="MobiDB-lite"/>
    </source>
</evidence>
<comment type="caution">
    <text evidence="11">Lacks conserved residue(s) required for the propagation of feature annotation.</text>
</comment>
<proteinExistence type="inferred from homology"/>
<feature type="region of interest" description="Disordered" evidence="12">
    <location>
        <begin position="134"/>
        <end position="160"/>
    </location>
</feature>
<dbReference type="OrthoDB" id="131615at2157"/>
<comment type="miscellaneous">
    <text evidence="11">Carbon 2 of the heme B porphyrin ring is defined according to the Fischer nomenclature.</text>
</comment>
<comment type="subcellular location">
    <subcellularLocation>
        <location evidence="2 11">Cell membrane</location>
        <topology evidence="2 11">Multi-pass membrane protein</topology>
    </subcellularLocation>
</comment>
<comment type="function">
    <text evidence="1 11">Converts heme B (protoheme IX) to heme O by substitution of the vinyl group on carbon 2 of heme B porphyrin ring with a hydroxyethyl farnesyl side group.</text>
</comment>
<feature type="transmembrane region" description="Helical" evidence="11">
    <location>
        <begin position="302"/>
        <end position="321"/>
    </location>
</feature>
<evidence type="ECO:0000313" key="14">
    <source>
        <dbReference type="Proteomes" id="UP000236755"/>
    </source>
</evidence>
<dbReference type="InterPro" id="IPR000537">
    <property type="entry name" value="UbiA_prenyltransferase"/>
</dbReference>
<evidence type="ECO:0000256" key="8">
    <source>
        <dbReference type="ARBA" id="ARBA00023133"/>
    </source>
</evidence>
<evidence type="ECO:0000256" key="9">
    <source>
        <dbReference type="ARBA" id="ARBA00023136"/>
    </source>
</evidence>
<feature type="transmembrane region" description="Helical" evidence="11">
    <location>
        <begin position="48"/>
        <end position="65"/>
    </location>
</feature>
<keyword evidence="8 11" id="KW-0350">Heme biosynthesis</keyword>